<name>A0AAD9VC74_ACRCE</name>
<evidence type="ECO:0000313" key="10">
    <source>
        <dbReference type="Proteomes" id="UP001249851"/>
    </source>
</evidence>
<feature type="transmembrane region" description="Helical" evidence="7">
    <location>
        <begin position="59"/>
        <end position="85"/>
    </location>
</feature>
<dbReference type="EMBL" id="JARQWQ010000010">
    <property type="protein sequence ID" value="KAK2569178.1"/>
    <property type="molecule type" value="Genomic_DNA"/>
</dbReference>
<dbReference type="CDD" id="cd00637">
    <property type="entry name" value="7tm_classA_rhodopsin-like"/>
    <property type="match status" value="1"/>
</dbReference>
<keyword evidence="10" id="KW-1185">Reference proteome</keyword>
<dbReference type="PANTHER" id="PTHR22750">
    <property type="entry name" value="G-PROTEIN COUPLED RECEPTOR"/>
    <property type="match status" value="1"/>
</dbReference>
<feature type="transmembrane region" description="Helical" evidence="7">
    <location>
        <begin position="20"/>
        <end position="47"/>
    </location>
</feature>
<reference evidence="9" key="1">
    <citation type="journal article" date="2023" name="G3 (Bethesda)">
        <title>Whole genome assembly and annotation of the endangered Caribbean coral Acropora cervicornis.</title>
        <authorList>
            <person name="Selwyn J.D."/>
            <person name="Vollmer S.V."/>
        </authorList>
    </citation>
    <scope>NUCLEOTIDE SEQUENCE</scope>
    <source>
        <strain evidence="9">K2</strain>
    </source>
</reference>
<evidence type="ECO:0000259" key="8">
    <source>
        <dbReference type="PROSITE" id="PS50262"/>
    </source>
</evidence>
<evidence type="ECO:0000313" key="9">
    <source>
        <dbReference type="EMBL" id="KAK2569178.1"/>
    </source>
</evidence>
<sequence>MSSFGEYPCVNVPFAPVYVAFTSTAISAVMCLVTVTGNTMVVLAIFIDPNKELKTPFNYFVANLAICDLFVGIVLDPLSITYHYFEGSERRFPADRYYLHFPYFISCTASVLSLAALTVDRYWAITSPLSYRLKLNSKRAGFVAAGIWAFAVMFSFVYLLIGYLKCAFVFAHTAILATFLIMLFTYLKIVRALKHQILQWEMTESGSADSQSKRQAIKWEQKVSKTCLIMLAVFLASYLPSCVLIYFTNLCSSCSCGFIHVARDVHFMLILANSAVNPFLYAWRFENIRKAIVKLLPCCRGHRIHILSACVNPTDNSISSK</sequence>
<keyword evidence="4 7" id="KW-1133">Transmembrane helix</keyword>
<evidence type="ECO:0000256" key="4">
    <source>
        <dbReference type="ARBA" id="ARBA00022989"/>
    </source>
</evidence>
<evidence type="ECO:0000256" key="1">
    <source>
        <dbReference type="ARBA" id="ARBA00004651"/>
    </source>
</evidence>
<evidence type="ECO:0000256" key="2">
    <source>
        <dbReference type="ARBA" id="ARBA00022475"/>
    </source>
</evidence>
<protein>
    <submittedName>
        <fullName evidence="9">5-hydroxytryptamine receptor 6</fullName>
    </submittedName>
</protein>
<dbReference type="GO" id="GO:0005886">
    <property type="term" value="C:plasma membrane"/>
    <property type="evidence" value="ECO:0007669"/>
    <property type="project" value="UniProtKB-SubCell"/>
</dbReference>
<dbReference type="SMART" id="SM01381">
    <property type="entry name" value="7TM_GPCR_Srsx"/>
    <property type="match status" value="1"/>
</dbReference>
<gene>
    <name evidence="9" type="ORF">P5673_006075</name>
</gene>
<reference evidence="9" key="2">
    <citation type="journal article" date="2023" name="Science">
        <title>Genomic signatures of disease resistance in endangered staghorn corals.</title>
        <authorList>
            <person name="Vollmer S.V."/>
            <person name="Selwyn J.D."/>
            <person name="Despard B.A."/>
            <person name="Roesel C.L."/>
        </authorList>
    </citation>
    <scope>NUCLEOTIDE SEQUENCE</scope>
    <source>
        <strain evidence="9">K2</strain>
    </source>
</reference>
<dbReference type="PROSITE" id="PS50262">
    <property type="entry name" value="G_PROTEIN_RECEP_F1_2"/>
    <property type="match status" value="1"/>
</dbReference>
<dbReference type="InterPro" id="IPR017452">
    <property type="entry name" value="GPCR_Rhodpsn_7TM"/>
</dbReference>
<feature type="transmembrane region" description="Helical" evidence="7">
    <location>
        <begin position="167"/>
        <end position="187"/>
    </location>
</feature>
<organism evidence="9 10">
    <name type="scientific">Acropora cervicornis</name>
    <name type="common">Staghorn coral</name>
    <dbReference type="NCBI Taxonomy" id="6130"/>
    <lineage>
        <taxon>Eukaryota</taxon>
        <taxon>Metazoa</taxon>
        <taxon>Cnidaria</taxon>
        <taxon>Anthozoa</taxon>
        <taxon>Hexacorallia</taxon>
        <taxon>Scleractinia</taxon>
        <taxon>Astrocoeniina</taxon>
        <taxon>Acroporidae</taxon>
        <taxon>Acropora</taxon>
    </lineage>
</organism>
<dbReference type="InterPro" id="IPR001671">
    <property type="entry name" value="Melcrt_ACTH_rcpt"/>
</dbReference>
<keyword evidence="3 6" id="KW-0812">Transmembrane</keyword>
<keyword evidence="6 9" id="KW-0675">Receptor</keyword>
<accession>A0AAD9VC74</accession>
<keyword evidence="6" id="KW-0297">G-protein coupled receptor</keyword>
<dbReference type="AlphaFoldDB" id="A0AAD9VC74"/>
<dbReference type="PROSITE" id="PS00237">
    <property type="entry name" value="G_PROTEIN_RECEP_F1_1"/>
    <property type="match status" value="1"/>
</dbReference>
<dbReference type="SUPFAM" id="SSF81321">
    <property type="entry name" value="Family A G protein-coupled receptor-like"/>
    <property type="match status" value="1"/>
</dbReference>
<feature type="transmembrane region" description="Helical" evidence="7">
    <location>
        <begin position="97"/>
        <end position="119"/>
    </location>
</feature>
<feature type="transmembrane region" description="Helical" evidence="7">
    <location>
        <begin position="140"/>
        <end position="161"/>
    </location>
</feature>
<evidence type="ECO:0000256" key="3">
    <source>
        <dbReference type="ARBA" id="ARBA00022692"/>
    </source>
</evidence>
<comment type="subcellular location">
    <subcellularLocation>
        <location evidence="1">Cell membrane</location>
        <topology evidence="1">Multi-pass membrane protein</topology>
    </subcellularLocation>
</comment>
<dbReference type="PRINTS" id="PR00237">
    <property type="entry name" value="GPCRRHODOPSN"/>
</dbReference>
<dbReference type="Pfam" id="PF00001">
    <property type="entry name" value="7tm_1"/>
    <property type="match status" value="1"/>
</dbReference>
<dbReference type="Gene3D" id="1.20.1070.10">
    <property type="entry name" value="Rhodopsin 7-helix transmembrane proteins"/>
    <property type="match status" value="1"/>
</dbReference>
<dbReference type="GO" id="GO:0004977">
    <property type="term" value="F:melanocortin receptor activity"/>
    <property type="evidence" value="ECO:0007669"/>
    <property type="project" value="InterPro"/>
</dbReference>
<keyword evidence="6" id="KW-0807">Transducer</keyword>
<feature type="domain" description="G-protein coupled receptors family 1 profile" evidence="8">
    <location>
        <begin position="37"/>
        <end position="281"/>
    </location>
</feature>
<evidence type="ECO:0000256" key="5">
    <source>
        <dbReference type="ARBA" id="ARBA00023136"/>
    </source>
</evidence>
<evidence type="ECO:0000256" key="7">
    <source>
        <dbReference type="SAM" id="Phobius"/>
    </source>
</evidence>
<feature type="transmembrane region" description="Helical" evidence="7">
    <location>
        <begin position="227"/>
        <end position="247"/>
    </location>
</feature>
<dbReference type="PRINTS" id="PR00534">
    <property type="entry name" value="MCRFAMILY"/>
</dbReference>
<keyword evidence="5 7" id="KW-0472">Membrane</keyword>
<comment type="caution">
    <text evidence="9">The sequence shown here is derived from an EMBL/GenBank/DDBJ whole genome shotgun (WGS) entry which is preliminary data.</text>
</comment>
<comment type="similarity">
    <text evidence="6">Belongs to the G-protein coupled receptor 1 family.</text>
</comment>
<dbReference type="InterPro" id="IPR000276">
    <property type="entry name" value="GPCR_Rhodpsn"/>
</dbReference>
<keyword evidence="2" id="KW-1003">Cell membrane</keyword>
<dbReference type="Proteomes" id="UP001249851">
    <property type="component" value="Unassembled WGS sequence"/>
</dbReference>
<evidence type="ECO:0000256" key="6">
    <source>
        <dbReference type="RuleBase" id="RU000688"/>
    </source>
</evidence>
<proteinExistence type="inferred from homology"/>